<keyword evidence="5" id="KW-1185">Reference proteome</keyword>
<dbReference type="AlphaFoldDB" id="A0A429GIF6"/>
<evidence type="ECO:0008006" key="7">
    <source>
        <dbReference type="Google" id="ProtNLM"/>
    </source>
</evidence>
<evidence type="ECO:0000256" key="2">
    <source>
        <dbReference type="ARBA" id="ARBA00023065"/>
    </source>
</evidence>
<gene>
    <name evidence="3" type="ORF">D6D85_09685</name>
    <name evidence="4" type="ORF">EF810_02970</name>
</gene>
<reference evidence="3 5" key="1">
    <citation type="submission" date="2018-10" db="EMBL/GenBank/DDBJ databases">
        <title>Co-occurring genomic capacity for anaerobic methane metabolism and dissimilatory sulfite reduction discovered in the Korarchaeota.</title>
        <authorList>
            <person name="Mckay L.J."/>
            <person name="Dlakic M."/>
            <person name="Fields M.W."/>
            <person name="Delmont T.O."/>
            <person name="Eren A.M."/>
            <person name="Jay Z.J."/>
            <person name="Klingelsmith K.B."/>
            <person name="Rusch D.B."/>
            <person name="Inskeep W.P."/>
        </authorList>
    </citation>
    <scope>NUCLEOTIDE SEQUENCE [LARGE SCALE GENOMIC DNA]</scope>
    <source>
        <strain evidence="3 5">MDKW</strain>
    </source>
</reference>
<evidence type="ECO:0000313" key="4">
    <source>
        <dbReference type="EMBL" id="RZN62340.1"/>
    </source>
</evidence>
<keyword evidence="2" id="KW-0406">Ion transport</keyword>
<dbReference type="RefSeq" id="WP_125671784.1">
    <property type="nucleotide sequence ID" value="NZ_RCOS01000113.1"/>
</dbReference>
<dbReference type="Gene3D" id="1.10.132.50">
    <property type="entry name" value="ATP synthase (C/AC39) subunit, domain 3"/>
    <property type="match status" value="2"/>
</dbReference>
<dbReference type="PANTHER" id="PTHR38682">
    <property type="entry name" value="V-TYPE ATP SYNTHASE SUBUNIT C"/>
    <property type="match status" value="1"/>
</dbReference>
<dbReference type="InterPro" id="IPR036079">
    <property type="entry name" value="ATPase_csu/dsu_sf"/>
</dbReference>
<dbReference type="EMBL" id="RXII01000048">
    <property type="protein sequence ID" value="RZN62340.1"/>
    <property type="molecule type" value="Genomic_DNA"/>
</dbReference>
<dbReference type="InterPro" id="IPR050873">
    <property type="entry name" value="V-ATPase_V0D/AC39_subunit"/>
</dbReference>
<comment type="caution">
    <text evidence="3">The sequence shown here is derived from an EMBL/GenBank/DDBJ whole genome shotgun (WGS) entry which is preliminary data.</text>
</comment>
<proteinExistence type="predicted"/>
<protein>
    <recommendedName>
        <fullName evidence="7">V-type ATP synthase subunit C</fullName>
    </recommendedName>
</protein>
<dbReference type="Proteomes" id="UP000316217">
    <property type="component" value="Unassembled WGS sequence"/>
</dbReference>
<dbReference type="SUPFAM" id="SSF103486">
    <property type="entry name" value="V-type ATP synthase subunit C"/>
    <property type="match status" value="1"/>
</dbReference>
<dbReference type="Pfam" id="PF01992">
    <property type="entry name" value="vATP-synt_AC39"/>
    <property type="match status" value="1"/>
</dbReference>
<name>A0A429GIF6_9CREN</name>
<dbReference type="InterPro" id="IPR044911">
    <property type="entry name" value="V-type_ATPase_csu/dsu_dom_3"/>
</dbReference>
<accession>A0A429GIF6</accession>
<dbReference type="PANTHER" id="PTHR38682:SF1">
    <property type="entry name" value="V-TYPE ATP SYNTHASE SUBUNIT C"/>
    <property type="match status" value="1"/>
</dbReference>
<keyword evidence="1" id="KW-0813">Transport</keyword>
<evidence type="ECO:0000313" key="5">
    <source>
        <dbReference type="Proteomes" id="UP000277582"/>
    </source>
</evidence>
<dbReference type="Proteomes" id="UP000277582">
    <property type="component" value="Unassembled WGS sequence"/>
</dbReference>
<evidence type="ECO:0000313" key="6">
    <source>
        <dbReference type="Proteomes" id="UP000316217"/>
    </source>
</evidence>
<dbReference type="EMBL" id="RCOS01000113">
    <property type="protein sequence ID" value="RSN73545.1"/>
    <property type="molecule type" value="Genomic_DNA"/>
</dbReference>
<dbReference type="OrthoDB" id="384705at2157"/>
<reference evidence="4 6" key="2">
    <citation type="journal article" date="2019" name="Nat. Microbiol.">
        <title>Wide diversity of methane and short-chain alkane metabolisms in uncultured archaea.</title>
        <authorList>
            <person name="Borrel G."/>
            <person name="Adam P.S."/>
            <person name="McKay L.J."/>
            <person name="Chen L.X."/>
            <person name="Sierra-Garcia I.N."/>
            <person name="Sieber C.M."/>
            <person name="Letourneur Q."/>
            <person name="Ghozlane A."/>
            <person name="Andersen G.L."/>
            <person name="Li W.J."/>
            <person name="Hallam S.J."/>
            <person name="Muyzer G."/>
            <person name="de Oliveira V.M."/>
            <person name="Inskeep W.P."/>
            <person name="Banfield J.F."/>
            <person name="Gribaldo S."/>
        </authorList>
    </citation>
    <scope>NUCLEOTIDE SEQUENCE [LARGE SCALE GENOMIC DNA]</scope>
    <source>
        <strain evidence="4">NM4</strain>
    </source>
</reference>
<dbReference type="GO" id="GO:0046961">
    <property type="term" value="F:proton-transporting ATPase activity, rotational mechanism"/>
    <property type="evidence" value="ECO:0007669"/>
    <property type="project" value="InterPro"/>
</dbReference>
<organism evidence="3 5">
    <name type="scientific">Candidatus Methanodesulfokora washburnensis</name>
    <dbReference type="NCBI Taxonomy" id="2478471"/>
    <lineage>
        <taxon>Archaea</taxon>
        <taxon>Thermoproteota</taxon>
        <taxon>Candidatus Korarchaeia</taxon>
        <taxon>Candidatus Korarchaeia incertae sedis</taxon>
        <taxon>Candidatus Methanodesulfokora</taxon>
    </lineage>
</organism>
<evidence type="ECO:0000313" key="3">
    <source>
        <dbReference type="EMBL" id="RSN73545.1"/>
    </source>
</evidence>
<evidence type="ECO:0000256" key="1">
    <source>
        <dbReference type="ARBA" id="ARBA00022448"/>
    </source>
</evidence>
<dbReference type="InterPro" id="IPR002843">
    <property type="entry name" value="ATPase_V0-cplx_csu/dsu"/>
</dbReference>
<sequence length="336" mass="39053">MSKESYLVVRTHGLMTHLLNPDKIRSWAMIPDWESLFKEISSTEYGMFIEKQEDLKSADKVTDVTLRMLGRRIRTFLEISKGDIVGEAVVRYLAKYDVENLKRKVFSLLIRKEGVSEERFLPISGFILNIDSILRAGDVSQICDLLPRNRLKDFISKWLSSGQMDIPSLDIGIDRAYLMEIMAWAKRTEMWEVFRMYVENYALGIILRSQLMGAGREVYSSMFEFLSQNVRKVLSESGTFEESLKTLLSTEAHKSMASELMEIYKKYGVPWTLDLSLFKELYSKIRNLARMKPFSPIFPFSYVVAAEWESWAVRTVILGKLSRIEPEKIYDMLSLY</sequence>